<feature type="compositionally biased region" description="Low complexity" evidence="1">
    <location>
        <begin position="132"/>
        <end position="149"/>
    </location>
</feature>
<organism evidence="2 3">
    <name type="scientific">Iphiclides podalirius</name>
    <name type="common">scarce swallowtail</name>
    <dbReference type="NCBI Taxonomy" id="110791"/>
    <lineage>
        <taxon>Eukaryota</taxon>
        <taxon>Metazoa</taxon>
        <taxon>Ecdysozoa</taxon>
        <taxon>Arthropoda</taxon>
        <taxon>Hexapoda</taxon>
        <taxon>Insecta</taxon>
        <taxon>Pterygota</taxon>
        <taxon>Neoptera</taxon>
        <taxon>Endopterygota</taxon>
        <taxon>Lepidoptera</taxon>
        <taxon>Glossata</taxon>
        <taxon>Ditrysia</taxon>
        <taxon>Papilionoidea</taxon>
        <taxon>Papilionidae</taxon>
        <taxon>Papilioninae</taxon>
        <taxon>Iphiclides</taxon>
    </lineage>
</organism>
<dbReference type="EMBL" id="OW152824">
    <property type="protein sequence ID" value="CAH2040695.1"/>
    <property type="molecule type" value="Genomic_DNA"/>
</dbReference>
<name>A0ABN8I0R8_9NEOP</name>
<protein>
    <submittedName>
        <fullName evidence="2">Uncharacterized protein</fullName>
    </submittedName>
</protein>
<keyword evidence="3" id="KW-1185">Reference proteome</keyword>
<sequence>MAYLRDKLPRYDVDINYVFPIPHTGCSSTPARFNYSPILVDPLFGGGLWCDLFCDDDDDVSTTSTSTSTEDYLDIFDVCSGCPTRRPSTVRPSRNNMPPLNLMIPPMNGMGVSVSNSNGSWSMSLIPWGSSPATTAPTPSATTAAATTAGTGGTTAGTTTAKA</sequence>
<proteinExistence type="predicted"/>
<feature type="non-terminal residue" evidence="2">
    <location>
        <position position="163"/>
    </location>
</feature>
<dbReference type="Proteomes" id="UP000837857">
    <property type="component" value="Chromosome 12"/>
</dbReference>
<accession>A0ABN8I0R8</accession>
<feature type="region of interest" description="Disordered" evidence="1">
    <location>
        <begin position="132"/>
        <end position="163"/>
    </location>
</feature>
<evidence type="ECO:0000313" key="2">
    <source>
        <dbReference type="EMBL" id="CAH2040695.1"/>
    </source>
</evidence>
<evidence type="ECO:0000313" key="3">
    <source>
        <dbReference type="Proteomes" id="UP000837857"/>
    </source>
</evidence>
<reference evidence="2" key="1">
    <citation type="submission" date="2022-03" db="EMBL/GenBank/DDBJ databases">
        <authorList>
            <person name="Martin H S."/>
        </authorList>
    </citation>
    <scope>NUCLEOTIDE SEQUENCE</scope>
</reference>
<gene>
    <name evidence="2" type="ORF">IPOD504_LOCUS2746</name>
</gene>
<evidence type="ECO:0000256" key="1">
    <source>
        <dbReference type="SAM" id="MobiDB-lite"/>
    </source>
</evidence>